<dbReference type="EMBL" id="LSRE01000002">
    <property type="protein sequence ID" value="KXP00923.1"/>
    <property type="molecule type" value="Genomic_DNA"/>
</dbReference>
<evidence type="ECO:0008006" key="5">
    <source>
        <dbReference type="Google" id="ProtNLM"/>
    </source>
</evidence>
<proteinExistence type="predicted"/>
<dbReference type="STRING" id="239498.AXK60_24110"/>
<organism evidence="2 3">
    <name type="scientific">Tsukamurella pseudospumae</name>
    <dbReference type="NCBI Taxonomy" id="239498"/>
    <lineage>
        <taxon>Bacteria</taxon>
        <taxon>Bacillati</taxon>
        <taxon>Actinomycetota</taxon>
        <taxon>Actinomycetes</taxon>
        <taxon>Mycobacteriales</taxon>
        <taxon>Tsukamurellaceae</taxon>
        <taxon>Tsukamurella</taxon>
    </lineage>
</organism>
<accession>A0A138AP50</accession>
<dbReference type="Proteomes" id="UP000070409">
    <property type="component" value="Unassembled WGS sequence"/>
</dbReference>
<protein>
    <recommendedName>
        <fullName evidence="5">ESX-1 secretion-associated protein</fullName>
    </recommendedName>
</protein>
<dbReference type="AlphaFoldDB" id="A0A138AP50"/>
<comment type="caution">
    <text evidence="2">The sequence shown here is derived from an EMBL/GenBank/DDBJ whole genome shotgun (WGS) entry which is preliminary data.</text>
</comment>
<keyword evidence="4" id="KW-1185">Reference proteome</keyword>
<reference evidence="2" key="3">
    <citation type="submission" date="2016-02" db="EMBL/GenBank/DDBJ databases">
        <authorList>
            <person name="Teng J.L."/>
            <person name="Yang Y."/>
            <person name="Huang Y."/>
            <person name="Guo F."/>
            <person name="Wei W."/>
            <person name="Chen J.H."/>
            <person name="Wong S.Y."/>
            <person name="Lau S.K."/>
            <person name="Woo P.C."/>
        </authorList>
    </citation>
    <scope>NUCLEOTIDE SEQUENCE</scope>
    <source>
        <strain evidence="2">JCM 15929</strain>
    </source>
</reference>
<dbReference type="RefSeq" id="WP_068570819.1">
    <property type="nucleotide sequence ID" value="NZ_LSRE01000002.1"/>
</dbReference>
<dbReference type="Proteomes" id="UP000070258">
    <property type="component" value="Unassembled WGS sequence"/>
</dbReference>
<evidence type="ECO:0000313" key="4">
    <source>
        <dbReference type="Proteomes" id="UP000070409"/>
    </source>
</evidence>
<name>A0A138AP50_9ACTN</name>
<evidence type="ECO:0000313" key="2">
    <source>
        <dbReference type="EMBL" id="KXP12149.1"/>
    </source>
</evidence>
<evidence type="ECO:0000313" key="3">
    <source>
        <dbReference type="Proteomes" id="UP000070258"/>
    </source>
</evidence>
<reference evidence="3" key="2">
    <citation type="submission" date="2016-02" db="EMBL/GenBank/DDBJ databases">
        <authorList>
            <person name="Wen L."/>
            <person name="He K."/>
            <person name="Yang H."/>
        </authorList>
    </citation>
    <scope>NUCLEOTIDE SEQUENCE [LARGE SCALE GENOMIC DNA]</scope>
    <source>
        <strain evidence="3">JCM 15929</strain>
    </source>
</reference>
<gene>
    <name evidence="2" type="ORF">AXK60_24110</name>
    <name evidence="1" type="ORF">AXK61_13020</name>
</gene>
<dbReference type="EMBL" id="LSRF01000015">
    <property type="protein sequence ID" value="KXP12149.1"/>
    <property type="molecule type" value="Genomic_DNA"/>
</dbReference>
<evidence type="ECO:0000313" key="1">
    <source>
        <dbReference type="EMBL" id="KXP00923.1"/>
    </source>
</evidence>
<reference evidence="1 4" key="1">
    <citation type="submission" date="2016-02" db="EMBL/GenBank/DDBJ databases">
        <authorList>
            <person name="Teng J.L."/>
            <person name="Tang Y."/>
            <person name="Huang Y."/>
            <person name="Guo F."/>
            <person name="Wei W."/>
            <person name="Chen J.H."/>
            <person name="Wong S.Y."/>
            <person name="Lau S.K."/>
            <person name="Woo P.C."/>
        </authorList>
    </citation>
    <scope>NUCLEOTIDE SEQUENCE [LARGE SCALE GENOMIC DNA]</scope>
    <source>
        <strain evidence="1 4">JCM 13375</strain>
    </source>
</reference>
<sequence length="105" mass="9634">MEPFEMTVGSVTAAGGELGALATAVSATAGAGAASAAALTPVFGVVGGDYLAELLGAIGSTDAELVRLAAFYTSASAGAARTAASAVAVEAGGASSLLGLLGGAS</sequence>